<dbReference type="PROSITE" id="PS00108">
    <property type="entry name" value="PROTEIN_KINASE_ST"/>
    <property type="match status" value="1"/>
</dbReference>
<keyword evidence="7 8" id="KW-0067">ATP-binding</keyword>
<keyword evidence="13" id="KW-1185">Reference proteome</keyword>
<dbReference type="Gene3D" id="1.10.510.10">
    <property type="entry name" value="Transferase(Phosphotransferase) domain 1"/>
    <property type="match status" value="1"/>
</dbReference>
<dbReference type="GO" id="GO:0005524">
    <property type="term" value="F:ATP binding"/>
    <property type="evidence" value="ECO:0007669"/>
    <property type="project" value="UniProtKB-UniRule"/>
</dbReference>
<keyword evidence="5 8" id="KW-0547">Nucleotide-binding</keyword>
<organism evidence="12 13">
    <name type="scientific">Stentor coeruleus</name>
    <dbReference type="NCBI Taxonomy" id="5963"/>
    <lineage>
        <taxon>Eukaryota</taxon>
        <taxon>Sar</taxon>
        <taxon>Alveolata</taxon>
        <taxon>Ciliophora</taxon>
        <taxon>Postciliodesmatophora</taxon>
        <taxon>Heterotrichea</taxon>
        <taxon>Heterotrichida</taxon>
        <taxon>Stentoridae</taxon>
        <taxon>Stentor</taxon>
    </lineage>
</organism>
<dbReference type="PROSITE" id="PS50011">
    <property type="entry name" value="PROTEIN_KINASE_DOM"/>
    <property type="match status" value="1"/>
</dbReference>
<evidence type="ECO:0000313" key="12">
    <source>
        <dbReference type="EMBL" id="OMJ67607.1"/>
    </source>
</evidence>
<comment type="similarity">
    <text evidence="9">Belongs to the protein kinase superfamily.</text>
</comment>
<dbReference type="InterPro" id="IPR008271">
    <property type="entry name" value="Ser/Thr_kinase_AS"/>
</dbReference>
<comment type="caution">
    <text evidence="12">The sequence shown here is derived from an EMBL/GenBank/DDBJ whole genome shotgun (WGS) entry which is preliminary data.</text>
</comment>
<dbReference type="GO" id="GO:0004674">
    <property type="term" value="F:protein serine/threonine kinase activity"/>
    <property type="evidence" value="ECO:0007669"/>
    <property type="project" value="UniProtKB-KW"/>
</dbReference>
<dbReference type="PROSITE" id="PS00107">
    <property type="entry name" value="PROTEIN_KINASE_ATP"/>
    <property type="match status" value="1"/>
</dbReference>
<evidence type="ECO:0000256" key="9">
    <source>
        <dbReference type="RuleBase" id="RU000304"/>
    </source>
</evidence>
<dbReference type="Gene3D" id="3.30.200.20">
    <property type="entry name" value="Phosphorylase Kinase, domain 1"/>
    <property type="match status" value="1"/>
</dbReference>
<dbReference type="Proteomes" id="UP000187209">
    <property type="component" value="Unassembled WGS sequence"/>
</dbReference>
<evidence type="ECO:0000256" key="3">
    <source>
        <dbReference type="ARBA" id="ARBA00022553"/>
    </source>
</evidence>
<evidence type="ECO:0008006" key="14">
    <source>
        <dbReference type="Google" id="ProtNLM"/>
    </source>
</evidence>
<evidence type="ECO:0000313" key="13">
    <source>
        <dbReference type="Proteomes" id="UP000187209"/>
    </source>
</evidence>
<keyword evidence="6" id="KW-0418">Kinase</keyword>
<evidence type="ECO:0000256" key="8">
    <source>
        <dbReference type="PROSITE-ProRule" id="PRU10141"/>
    </source>
</evidence>
<keyword evidence="3" id="KW-0597">Phosphoprotein</keyword>
<evidence type="ECO:0000256" key="2">
    <source>
        <dbReference type="ARBA" id="ARBA00022527"/>
    </source>
</evidence>
<keyword evidence="4" id="KW-0808">Transferase</keyword>
<evidence type="ECO:0000256" key="6">
    <source>
        <dbReference type="ARBA" id="ARBA00022777"/>
    </source>
</evidence>
<dbReference type="InterPro" id="IPR017441">
    <property type="entry name" value="Protein_kinase_ATP_BS"/>
</dbReference>
<dbReference type="PANTHER" id="PTHR24351">
    <property type="entry name" value="RIBOSOMAL PROTEIN S6 KINASE"/>
    <property type="match status" value="1"/>
</dbReference>
<dbReference type="InterPro" id="IPR000961">
    <property type="entry name" value="AGC-kinase_C"/>
</dbReference>
<dbReference type="InterPro" id="IPR011009">
    <property type="entry name" value="Kinase-like_dom_sf"/>
</dbReference>
<evidence type="ECO:0000256" key="1">
    <source>
        <dbReference type="ARBA" id="ARBA00011245"/>
    </source>
</evidence>
<evidence type="ECO:0000259" key="11">
    <source>
        <dbReference type="PROSITE" id="PS51285"/>
    </source>
</evidence>
<dbReference type="OrthoDB" id="2750689at2759"/>
<proteinExistence type="inferred from homology"/>
<protein>
    <recommendedName>
        <fullName evidence="14">Protein kinase domain-containing protein</fullName>
    </recommendedName>
</protein>
<evidence type="ECO:0000259" key="10">
    <source>
        <dbReference type="PROSITE" id="PS50011"/>
    </source>
</evidence>
<sequence length="351" mass="40085">MGNCVQTDNKFDPSVAVKLEDFSIKNAIGKGGFGKVWKVEHKATQKIYAMKEMRKDIIVEKKSVAAVMNERRLLGILRNPFIVNLHYAFQTKKSLYLVLDLMSGGDLRYFFISTNQIICENSLKFLAACIVVGLEYLHANGIVHRDLKPENLVFDSNGYLHITDFGIARASDSDNSSATSGTPGYMAPEVICSQDHTTVADFFALGVILYESLTTTRPYIGKNRKEVREAILAKQIKLKHEDEPDISLQGLDFINKLIARRPENRLGFHGIQEIKNHPWLDGWDWEKTYSFAIESPFKPKKENNFDQSQVSKKWETANEKISEITSQKLFAGYMYDFTLFNRQASEKRDFE</sequence>
<dbReference type="Pfam" id="PF00069">
    <property type="entry name" value="Pkinase"/>
    <property type="match status" value="1"/>
</dbReference>
<evidence type="ECO:0000256" key="4">
    <source>
        <dbReference type="ARBA" id="ARBA00022679"/>
    </source>
</evidence>
<keyword evidence="2 9" id="KW-0723">Serine/threonine-protein kinase</keyword>
<dbReference type="EMBL" id="MPUH01001467">
    <property type="protein sequence ID" value="OMJ67607.1"/>
    <property type="molecule type" value="Genomic_DNA"/>
</dbReference>
<dbReference type="FunFam" id="3.30.200.20:FF:000042">
    <property type="entry name" value="Aurora kinase A"/>
    <property type="match status" value="1"/>
</dbReference>
<evidence type="ECO:0000256" key="7">
    <source>
        <dbReference type="ARBA" id="ARBA00022840"/>
    </source>
</evidence>
<dbReference type="AlphaFoldDB" id="A0A1R2ASW4"/>
<dbReference type="InterPro" id="IPR000719">
    <property type="entry name" value="Prot_kinase_dom"/>
</dbReference>
<comment type="subunit">
    <text evidence="1">Monomer.</text>
</comment>
<feature type="domain" description="AGC-kinase C-terminal" evidence="11">
    <location>
        <begin position="281"/>
        <end position="345"/>
    </location>
</feature>
<name>A0A1R2ASW4_9CILI</name>
<feature type="binding site" evidence="8">
    <location>
        <position position="51"/>
    </location>
    <ligand>
        <name>ATP</name>
        <dbReference type="ChEBI" id="CHEBI:30616"/>
    </ligand>
</feature>
<reference evidence="12 13" key="1">
    <citation type="submission" date="2016-11" db="EMBL/GenBank/DDBJ databases">
        <title>The macronuclear genome of Stentor coeruleus: a giant cell with tiny introns.</title>
        <authorList>
            <person name="Slabodnick M."/>
            <person name="Ruby J.G."/>
            <person name="Reiff S.B."/>
            <person name="Swart E.C."/>
            <person name="Gosai S."/>
            <person name="Prabakaran S."/>
            <person name="Witkowska E."/>
            <person name="Larue G.E."/>
            <person name="Fisher S."/>
            <person name="Freeman R.M."/>
            <person name="Gunawardena J."/>
            <person name="Chu W."/>
            <person name="Stover N.A."/>
            <person name="Gregory B.D."/>
            <person name="Nowacki M."/>
            <person name="Derisi J."/>
            <person name="Roy S.W."/>
            <person name="Marshall W.F."/>
            <person name="Sood P."/>
        </authorList>
    </citation>
    <scope>NUCLEOTIDE SEQUENCE [LARGE SCALE GENOMIC DNA]</scope>
    <source>
        <strain evidence="12">WM001</strain>
    </source>
</reference>
<dbReference type="PROSITE" id="PS51285">
    <property type="entry name" value="AGC_KINASE_CTER"/>
    <property type="match status" value="1"/>
</dbReference>
<dbReference type="FunFam" id="1.10.510.10:FF:000571">
    <property type="entry name" value="Maternal embryonic leucine zipper kinase"/>
    <property type="match status" value="1"/>
</dbReference>
<accession>A0A1R2ASW4</accession>
<evidence type="ECO:0000256" key="5">
    <source>
        <dbReference type="ARBA" id="ARBA00022741"/>
    </source>
</evidence>
<gene>
    <name evidence="12" type="ORF">SteCoe_35190</name>
</gene>
<dbReference type="SMART" id="SM00220">
    <property type="entry name" value="S_TKc"/>
    <property type="match status" value="1"/>
</dbReference>
<feature type="domain" description="Protein kinase" evidence="10">
    <location>
        <begin position="22"/>
        <end position="280"/>
    </location>
</feature>
<dbReference type="SUPFAM" id="SSF56112">
    <property type="entry name" value="Protein kinase-like (PK-like)"/>
    <property type="match status" value="1"/>
</dbReference>